<accession>A0AAN5IFF7</accession>
<sequence>QALNGDNSIKRRRREFQYAMQFAVVAAFHCIAWLTFRIFPPLVNNPSYIWLKGITTLFALLNSSTSAFLFLLNNTEVR</sequence>
<keyword evidence="1" id="KW-0472">Membrane</keyword>
<reference evidence="3" key="2">
    <citation type="submission" date="2023-06" db="EMBL/GenBank/DDBJ databases">
        <title>Genome assembly of Pristionchus species.</title>
        <authorList>
            <person name="Yoshida K."/>
            <person name="Sommer R.J."/>
        </authorList>
    </citation>
    <scope>NUCLEOTIDE SEQUENCE</scope>
    <source>
        <strain evidence="3">RS5460</strain>
    </source>
</reference>
<proteinExistence type="predicted"/>
<dbReference type="SUPFAM" id="SSF81321">
    <property type="entry name" value="Family A G protein-coupled receptor-like"/>
    <property type="match status" value="1"/>
</dbReference>
<comment type="caution">
    <text evidence="3">The sequence shown here is derived from an EMBL/GenBank/DDBJ whole genome shotgun (WGS) entry which is preliminary data.</text>
</comment>
<organism evidence="3 4">
    <name type="scientific">Pristionchus mayeri</name>
    <dbReference type="NCBI Taxonomy" id="1317129"/>
    <lineage>
        <taxon>Eukaryota</taxon>
        <taxon>Metazoa</taxon>
        <taxon>Ecdysozoa</taxon>
        <taxon>Nematoda</taxon>
        <taxon>Chromadorea</taxon>
        <taxon>Rhabditida</taxon>
        <taxon>Rhabditina</taxon>
        <taxon>Diplogasteromorpha</taxon>
        <taxon>Diplogasteroidea</taxon>
        <taxon>Neodiplogasteridae</taxon>
        <taxon>Pristionchus</taxon>
    </lineage>
</organism>
<gene>
    <name evidence="2" type="ORF">PMAYCL1PPCAC_32850</name>
    <name evidence="3" type="ORF">PMAYCL1PPCAC_33059</name>
</gene>
<dbReference type="Proteomes" id="UP001328107">
    <property type="component" value="Unassembled WGS sequence"/>
</dbReference>
<dbReference type="PANTHER" id="PTHR22718">
    <property type="entry name" value="SERPENTINE RECEPTOR, CLASS X"/>
    <property type="match status" value="1"/>
</dbReference>
<reference evidence="4" key="1">
    <citation type="submission" date="2022-10" db="EMBL/GenBank/DDBJ databases">
        <title>Genome assembly of Pristionchus species.</title>
        <authorList>
            <person name="Yoshida K."/>
            <person name="Sommer R.J."/>
        </authorList>
    </citation>
    <scope>NUCLEOTIDE SEQUENCE [LARGE SCALE GENOMIC DNA]</scope>
    <source>
        <strain evidence="4">RS5460</strain>
    </source>
</reference>
<dbReference type="AlphaFoldDB" id="A0AAN5IFF7"/>
<feature type="transmembrane region" description="Helical" evidence="1">
    <location>
        <begin position="18"/>
        <end position="36"/>
    </location>
</feature>
<keyword evidence="1" id="KW-0812">Transmembrane</keyword>
<evidence type="ECO:0008006" key="5">
    <source>
        <dbReference type="Google" id="ProtNLM"/>
    </source>
</evidence>
<dbReference type="EMBL" id="BTRK01000006">
    <property type="protein sequence ID" value="GMR62655.1"/>
    <property type="molecule type" value="Genomic_DNA"/>
</dbReference>
<evidence type="ECO:0000313" key="4">
    <source>
        <dbReference type="Proteomes" id="UP001328107"/>
    </source>
</evidence>
<dbReference type="EMBL" id="BTRK01000006">
    <property type="protein sequence ID" value="GMR62864.1"/>
    <property type="molecule type" value="Genomic_DNA"/>
</dbReference>
<keyword evidence="1" id="KW-1133">Transmembrane helix</keyword>
<protein>
    <recommendedName>
        <fullName evidence="5">G protein-coupled receptor</fullName>
    </recommendedName>
</protein>
<feature type="non-terminal residue" evidence="3">
    <location>
        <position position="78"/>
    </location>
</feature>
<evidence type="ECO:0000313" key="3">
    <source>
        <dbReference type="EMBL" id="GMR62864.1"/>
    </source>
</evidence>
<name>A0AAN5IFF7_9BILA</name>
<feature type="transmembrane region" description="Helical" evidence="1">
    <location>
        <begin position="48"/>
        <end position="72"/>
    </location>
</feature>
<keyword evidence="4" id="KW-1185">Reference proteome</keyword>
<dbReference type="PANTHER" id="PTHR22718:SF11">
    <property type="entry name" value="7TM GPCR SERPENTINE RECEPTOR CLASS X (SRX) DOMAIN-CONTAINING PROTEIN"/>
    <property type="match status" value="1"/>
</dbReference>
<evidence type="ECO:0000256" key="1">
    <source>
        <dbReference type="SAM" id="Phobius"/>
    </source>
</evidence>
<evidence type="ECO:0000313" key="2">
    <source>
        <dbReference type="EMBL" id="GMR62655.1"/>
    </source>
</evidence>
<feature type="non-terminal residue" evidence="3">
    <location>
        <position position="1"/>
    </location>
</feature>